<keyword evidence="4 15" id="KW-0138">CF(0)</keyword>
<comment type="function">
    <text evidence="12">Component of the F(0) channel, it forms part of the peripheral stalk, linking F(1) to F(0). The b'-subunit is a diverged and duplicated form of b found in plants and photosynthetic bacteria.</text>
</comment>
<proteinExistence type="inferred from homology"/>
<keyword evidence="7 15" id="KW-1133">Transmembrane helix</keyword>
<keyword evidence="3 15" id="KW-1003">Cell membrane</keyword>
<gene>
    <name evidence="15" type="primary">atpF</name>
    <name evidence="18" type="ORF">GCM10023092_11210</name>
</gene>
<dbReference type="PANTHER" id="PTHR33445:SF1">
    <property type="entry name" value="ATP SYNTHASE SUBUNIT B"/>
    <property type="match status" value="1"/>
</dbReference>
<keyword evidence="2 15" id="KW-0813">Transport</keyword>
<evidence type="ECO:0000256" key="3">
    <source>
        <dbReference type="ARBA" id="ARBA00022475"/>
    </source>
</evidence>
<evidence type="ECO:0000256" key="1">
    <source>
        <dbReference type="ARBA" id="ARBA00005513"/>
    </source>
</evidence>
<evidence type="ECO:0000256" key="8">
    <source>
        <dbReference type="ARBA" id="ARBA00023065"/>
    </source>
</evidence>
<keyword evidence="10 15" id="KW-0066">ATP synthesis</keyword>
<evidence type="ECO:0000313" key="18">
    <source>
        <dbReference type="EMBL" id="GAA4452348.1"/>
    </source>
</evidence>
<dbReference type="InterPro" id="IPR028987">
    <property type="entry name" value="ATP_synth_B-like_membr_sf"/>
</dbReference>
<keyword evidence="5 15" id="KW-0812">Transmembrane</keyword>
<evidence type="ECO:0000256" key="14">
    <source>
        <dbReference type="ARBA" id="ARBA00037847"/>
    </source>
</evidence>
<evidence type="ECO:0000256" key="2">
    <source>
        <dbReference type="ARBA" id="ARBA00022448"/>
    </source>
</evidence>
<evidence type="ECO:0000256" key="15">
    <source>
        <dbReference type="HAMAP-Rule" id="MF_01398"/>
    </source>
</evidence>
<evidence type="ECO:0000256" key="5">
    <source>
        <dbReference type="ARBA" id="ARBA00022692"/>
    </source>
</evidence>
<evidence type="ECO:0000256" key="13">
    <source>
        <dbReference type="ARBA" id="ARBA00026054"/>
    </source>
</evidence>
<comment type="function">
    <text evidence="11 15">F(1)F(0) ATP synthase produces ATP from ADP in the presence of a proton or sodium gradient. F-type ATPases consist of two structural domains, F(1) containing the extramembraneous catalytic core and F(0) containing the membrane proton channel, linked together by a central stalk and a peripheral stalk. During catalysis, ATP synthesis in the catalytic domain of F(1) is coupled via a rotary mechanism of the central stalk subunits to proton translocation.</text>
</comment>
<evidence type="ECO:0000313" key="19">
    <source>
        <dbReference type="Proteomes" id="UP001501410"/>
    </source>
</evidence>
<feature type="transmembrane region" description="Helical" evidence="15">
    <location>
        <begin position="6"/>
        <end position="25"/>
    </location>
</feature>
<evidence type="ECO:0000256" key="12">
    <source>
        <dbReference type="ARBA" id="ARBA00025614"/>
    </source>
</evidence>
<comment type="subunit">
    <text evidence="15">F-type ATPases have 2 components, F(1) - the catalytic core - and F(0) - the membrane proton channel. F(1) has five subunits: alpha(3), beta(3), gamma(1), delta(1), epsilon(1). F(0) has three main subunits: a(1), b(2) and c(10-14). The alpha and beta chains form an alternating ring which encloses part of the gamma chain. F(1) is attached to F(0) by a central stalk formed by the gamma and epsilon chains, while a peripheral stalk is formed by the delta and b chains.</text>
</comment>
<evidence type="ECO:0000256" key="7">
    <source>
        <dbReference type="ARBA" id="ARBA00022989"/>
    </source>
</evidence>
<dbReference type="HAMAP" id="MF_01398">
    <property type="entry name" value="ATP_synth_b_bprime"/>
    <property type="match status" value="1"/>
</dbReference>
<sequence length="164" mass="18458">MDLLQPDLGLFVWTLVAFLIVFLILKKYAWKPILNSLNEREKNIADSIASAERVKAEMATMQAENQKIMAEAREERTQMLKEAKELKDKIVNDAKEQAKTEAAKIMADARVQIDHLKMAAMTEVKNEVANLALQVAEKVIRKNLSSDADQSAFAKKLAEEVSLN</sequence>
<reference evidence="19" key="1">
    <citation type="journal article" date="2019" name="Int. J. Syst. Evol. Microbiol.">
        <title>The Global Catalogue of Microorganisms (GCM) 10K type strain sequencing project: providing services to taxonomists for standard genome sequencing and annotation.</title>
        <authorList>
            <consortium name="The Broad Institute Genomics Platform"/>
            <consortium name="The Broad Institute Genome Sequencing Center for Infectious Disease"/>
            <person name="Wu L."/>
            <person name="Ma J."/>
        </authorList>
    </citation>
    <scope>NUCLEOTIDE SEQUENCE [LARGE SCALE GENOMIC DNA]</scope>
    <source>
        <strain evidence="19">JCM 31921</strain>
    </source>
</reference>
<evidence type="ECO:0000256" key="10">
    <source>
        <dbReference type="ARBA" id="ARBA00023310"/>
    </source>
</evidence>
<dbReference type="CDD" id="cd06503">
    <property type="entry name" value="ATP-synt_Fo_b"/>
    <property type="match status" value="1"/>
</dbReference>
<keyword evidence="9 15" id="KW-0472">Membrane</keyword>
<organism evidence="18 19">
    <name type="scientific">Rurimicrobium arvi</name>
    <dbReference type="NCBI Taxonomy" id="2049916"/>
    <lineage>
        <taxon>Bacteria</taxon>
        <taxon>Pseudomonadati</taxon>
        <taxon>Bacteroidota</taxon>
        <taxon>Chitinophagia</taxon>
        <taxon>Chitinophagales</taxon>
        <taxon>Chitinophagaceae</taxon>
        <taxon>Rurimicrobium</taxon>
    </lineage>
</organism>
<feature type="coiled-coil region" evidence="17">
    <location>
        <begin position="51"/>
        <end position="89"/>
    </location>
</feature>
<protein>
    <recommendedName>
        <fullName evidence="15">ATP synthase subunit b</fullName>
    </recommendedName>
    <alternativeName>
        <fullName evidence="15">ATP synthase F(0) sector subunit b</fullName>
    </alternativeName>
    <alternativeName>
        <fullName evidence="15">ATPase subunit I</fullName>
    </alternativeName>
    <alternativeName>
        <fullName evidence="15">F-type ATPase subunit b</fullName>
        <shortName evidence="15">F-ATPase subunit b</shortName>
    </alternativeName>
</protein>
<dbReference type="PANTHER" id="PTHR33445">
    <property type="entry name" value="ATP SYNTHASE SUBUNIT B', CHLOROPLASTIC"/>
    <property type="match status" value="1"/>
</dbReference>
<accession>A0ABP8MMH6</accession>
<evidence type="ECO:0000256" key="9">
    <source>
        <dbReference type="ARBA" id="ARBA00023136"/>
    </source>
</evidence>
<name>A0ABP8MMH6_9BACT</name>
<dbReference type="SUPFAM" id="SSF81573">
    <property type="entry name" value="F1F0 ATP synthase subunit B, membrane domain"/>
    <property type="match status" value="1"/>
</dbReference>
<keyword evidence="6 15" id="KW-0375">Hydrogen ion transport</keyword>
<dbReference type="Pfam" id="PF00430">
    <property type="entry name" value="ATP-synt_B"/>
    <property type="match status" value="1"/>
</dbReference>
<comment type="subunit">
    <text evidence="13">F-type ATPases have 2 components, F(1) - the catalytic core - and F(0) - the membrane proton channel. F(1) has five subunits: alpha(3), beta(3), gamma(1), delta(1), epsilon(1). F(0) has four main subunits: a(1), b(2) and c(10-14). The alpha and beta chains form an alternating ring which encloses part of the gamma chain. F(1) is attached to F(0) by a central stalk formed by the gamma and epsilon chains, while a peripheral stalk is formed by the delta and b chains.</text>
</comment>
<evidence type="ECO:0000256" key="11">
    <source>
        <dbReference type="ARBA" id="ARBA00025198"/>
    </source>
</evidence>
<dbReference type="NCBIfam" id="TIGR01144">
    <property type="entry name" value="ATP_synt_b"/>
    <property type="match status" value="1"/>
</dbReference>
<dbReference type="InterPro" id="IPR002146">
    <property type="entry name" value="ATP_synth_b/b'su_bac/chlpt"/>
</dbReference>
<comment type="caution">
    <text evidence="18">The sequence shown here is derived from an EMBL/GenBank/DDBJ whole genome shotgun (WGS) entry which is preliminary data.</text>
</comment>
<dbReference type="RefSeq" id="WP_344823712.1">
    <property type="nucleotide sequence ID" value="NZ_BAABEZ010000014.1"/>
</dbReference>
<dbReference type="InterPro" id="IPR050059">
    <property type="entry name" value="ATP_synthase_B_chain"/>
</dbReference>
<evidence type="ECO:0000256" key="16">
    <source>
        <dbReference type="RuleBase" id="RU003848"/>
    </source>
</evidence>
<dbReference type="Proteomes" id="UP001501410">
    <property type="component" value="Unassembled WGS sequence"/>
</dbReference>
<keyword evidence="17" id="KW-0175">Coiled coil</keyword>
<evidence type="ECO:0000256" key="17">
    <source>
        <dbReference type="SAM" id="Coils"/>
    </source>
</evidence>
<dbReference type="InterPro" id="IPR005864">
    <property type="entry name" value="ATP_synth_F0_bsu_bac"/>
</dbReference>
<comment type="similarity">
    <text evidence="1 15 16">Belongs to the ATPase B chain family.</text>
</comment>
<dbReference type="EMBL" id="BAABEZ010000014">
    <property type="protein sequence ID" value="GAA4452348.1"/>
    <property type="molecule type" value="Genomic_DNA"/>
</dbReference>
<comment type="subcellular location">
    <subcellularLocation>
        <location evidence="15">Cell membrane</location>
        <topology evidence="15">Single-pass membrane protein</topology>
    </subcellularLocation>
    <subcellularLocation>
        <location evidence="14">Endomembrane system</location>
        <topology evidence="14">Single-pass membrane protein</topology>
    </subcellularLocation>
</comment>
<evidence type="ECO:0000256" key="4">
    <source>
        <dbReference type="ARBA" id="ARBA00022547"/>
    </source>
</evidence>
<keyword evidence="8 15" id="KW-0406">Ion transport</keyword>
<keyword evidence="19" id="KW-1185">Reference proteome</keyword>
<dbReference type="Gene3D" id="6.10.250.1580">
    <property type="match status" value="1"/>
</dbReference>
<evidence type="ECO:0000256" key="6">
    <source>
        <dbReference type="ARBA" id="ARBA00022781"/>
    </source>
</evidence>